<reference evidence="2 3" key="1">
    <citation type="journal article" date="2014" name="Int. J. Syst. Evol. Microbiol.">
        <title>Complete genome sequence of Corynebacterium casei LMG S-19264T (=DSM 44701T), isolated from a smear-ripened cheese.</title>
        <authorList>
            <consortium name="US DOE Joint Genome Institute (JGI-PGF)"/>
            <person name="Walter F."/>
            <person name="Albersmeier A."/>
            <person name="Kalinowski J."/>
            <person name="Ruckert C."/>
        </authorList>
    </citation>
    <scope>NUCLEOTIDE SEQUENCE [LARGE SCALE GENOMIC DNA]</scope>
    <source>
        <strain evidence="2 3">CGMCC 1.7029</strain>
    </source>
</reference>
<evidence type="ECO:0000313" key="2">
    <source>
        <dbReference type="EMBL" id="GGO27669.1"/>
    </source>
</evidence>
<feature type="transmembrane region" description="Helical" evidence="1">
    <location>
        <begin position="47"/>
        <end position="69"/>
    </location>
</feature>
<proteinExistence type="predicted"/>
<dbReference type="InterPro" id="IPR021529">
    <property type="entry name" value="DUF2798"/>
</dbReference>
<evidence type="ECO:0000256" key="1">
    <source>
        <dbReference type="SAM" id="Phobius"/>
    </source>
</evidence>
<evidence type="ECO:0008006" key="4">
    <source>
        <dbReference type="Google" id="ProtNLM"/>
    </source>
</evidence>
<accession>A0A917YIF9</accession>
<dbReference type="AlphaFoldDB" id="A0A917YIF9"/>
<dbReference type="Pfam" id="PF11391">
    <property type="entry name" value="DUF2798"/>
    <property type="match status" value="1"/>
</dbReference>
<dbReference type="PROSITE" id="PS51257">
    <property type="entry name" value="PROKAR_LIPOPROTEIN"/>
    <property type="match status" value="1"/>
</dbReference>
<dbReference type="RefSeq" id="WP_146285284.1">
    <property type="nucleotide sequence ID" value="NZ_BMLP01000001.1"/>
</dbReference>
<keyword evidence="1" id="KW-0812">Transmembrane</keyword>
<feature type="transmembrane region" description="Helical" evidence="1">
    <location>
        <begin position="7"/>
        <end position="27"/>
    </location>
</feature>
<protein>
    <recommendedName>
        <fullName evidence="4">DUF2798 domain-containing protein</fullName>
    </recommendedName>
</protein>
<sequence length="76" mass="8255">MTQTTRTVLIAQVFISCMMAGLMTGIFGALKSGLTPEFLSLWGHSFIVAWPIAFVLSLGVGPIAFRLAWQVNRLLG</sequence>
<dbReference type="OrthoDB" id="7159403at2"/>
<keyword evidence="1" id="KW-0472">Membrane</keyword>
<keyword evidence="1" id="KW-1133">Transmembrane helix</keyword>
<dbReference type="Proteomes" id="UP000598196">
    <property type="component" value="Unassembled WGS sequence"/>
</dbReference>
<name>A0A917YIF9_9RHOB</name>
<keyword evidence="3" id="KW-1185">Reference proteome</keyword>
<gene>
    <name evidence="2" type="ORF">GCM10010991_09710</name>
</gene>
<organism evidence="2 3">
    <name type="scientific">Gemmobacter aquaticus</name>
    <dbReference type="NCBI Taxonomy" id="490185"/>
    <lineage>
        <taxon>Bacteria</taxon>
        <taxon>Pseudomonadati</taxon>
        <taxon>Pseudomonadota</taxon>
        <taxon>Alphaproteobacteria</taxon>
        <taxon>Rhodobacterales</taxon>
        <taxon>Paracoccaceae</taxon>
        <taxon>Gemmobacter</taxon>
    </lineage>
</organism>
<comment type="caution">
    <text evidence="2">The sequence shown here is derived from an EMBL/GenBank/DDBJ whole genome shotgun (WGS) entry which is preliminary data.</text>
</comment>
<dbReference type="EMBL" id="BMLP01000001">
    <property type="protein sequence ID" value="GGO27669.1"/>
    <property type="molecule type" value="Genomic_DNA"/>
</dbReference>
<evidence type="ECO:0000313" key="3">
    <source>
        <dbReference type="Proteomes" id="UP000598196"/>
    </source>
</evidence>